<accession>A0AA88VL80</accession>
<evidence type="ECO:0000256" key="1">
    <source>
        <dbReference type="ARBA" id="ARBA00007690"/>
    </source>
</evidence>
<dbReference type="InterPro" id="IPR057860">
    <property type="entry name" value="HEAT_RRP12_N"/>
</dbReference>
<dbReference type="InterPro" id="IPR011989">
    <property type="entry name" value="ARM-like"/>
</dbReference>
<feature type="compositionally biased region" description="Basic and acidic residues" evidence="2">
    <location>
        <begin position="1023"/>
        <end position="1033"/>
    </location>
</feature>
<gene>
    <name evidence="5" type="ORF">RJ639_011407</name>
</gene>
<evidence type="ECO:0000259" key="3">
    <source>
        <dbReference type="Pfam" id="PF08161"/>
    </source>
</evidence>
<feature type="region of interest" description="Disordered" evidence="2">
    <location>
        <begin position="1023"/>
        <end position="1045"/>
    </location>
</feature>
<sequence length="1045" mass="114172">MEEESATADTTFTDKSDICQQLLHRYGKSAAAQHRHLVAAAAAARSILQSESLPLTPLSYFAAAIDAIVDAASTSDSDALAALSSFLAIVLPLIPEGAIAPAKAGDAAAVLVELLDRPSGPASAAASVRAVVKCLGVLLGFCDLEDWDSVKLGFETLLKFSIDKRPKVRKCAQDCILKVFKSFESSTVRKKASRLVFSLLKSYMPLAVELSASRSVDGSEKDILSKPEHQEIVHMLNLLKQLVTYFSIKVNVDVFSELQKLISNQFSVLARHIFDVIEVLFETLGGDLNLSEADNIIKVIASYVSFEGNPVDSTLSAATLLKSCLNKLHAVEPSKCTSHLSLVLGSVAGLLTAEASAASQASDILKELIDRHVERGSLAISQNQQVDDEAVHSMEASAVKSTCSVLMIVLGKFDGIPNKHILAVISALFLKLGELSYFYMKDIVLRLADLISVLPLDISDAKDLQECMGSSIISMGPEKLLMLLPISFNDEDLTCTNIWLVPILRIHVLGSSLGFFMEHVVPLTESLQRACRKVKKSVIRQDLQARAEECWGLLPAFCRHPTDTYKNFGRLAKLLIPYLKKDSFMLEIIAISLQELVNQNRSVLRSGEGADNSVKVSIMADVSDLALKVENKPSYSKKVASKNIRALASYSKELLQALIDVLFIAPREKRSSLKDAIKCLVSITDSSVTKKIFVSSLERFQLINDMGECGEPGISVSASVEKKSNPTSNGKEANRSLILELAASIVEGASEDLIDLLFNFIRQTLQETDEIGQCEAYLALNKILEEHPRFCSSKYDELMELLLVLKSPEDISSLRSRFACFQTLLIHTIESLDQENTKAFLILNEIILALKDSKEEGRKAAYDILIEIGSSLRNSLDATSGGPYHKLISMITGYLSGSSPHIKSGAVSALSVLVHSNTDICCSMPDLVPSVLELLQSKATEVIKAVLGFVKVLVLSLQANDLRDFLPNIINRILPWSSISRNHFRSKVTVILEIMMRKCGSAAVKLLAPDKYRNFVKSVLENRHGKTDSKEPGSTEIEPADTSTN</sequence>
<proteinExistence type="inferred from homology"/>
<organism evidence="5 6">
    <name type="scientific">Escallonia herrerae</name>
    <dbReference type="NCBI Taxonomy" id="1293975"/>
    <lineage>
        <taxon>Eukaryota</taxon>
        <taxon>Viridiplantae</taxon>
        <taxon>Streptophyta</taxon>
        <taxon>Embryophyta</taxon>
        <taxon>Tracheophyta</taxon>
        <taxon>Spermatophyta</taxon>
        <taxon>Magnoliopsida</taxon>
        <taxon>eudicotyledons</taxon>
        <taxon>Gunneridae</taxon>
        <taxon>Pentapetalae</taxon>
        <taxon>asterids</taxon>
        <taxon>campanulids</taxon>
        <taxon>Escalloniales</taxon>
        <taxon>Escalloniaceae</taxon>
        <taxon>Escallonia</taxon>
    </lineage>
</organism>
<evidence type="ECO:0008006" key="7">
    <source>
        <dbReference type="Google" id="ProtNLM"/>
    </source>
</evidence>
<dbReference type="EMBL" id="JAVXUP010001571">
    <property type="protein sequence ID" value="KAK3010162.1"/>
    <property type="molecule type" value="Genomic_DNA"/>
</dbReference>
<dbReference type="Proteomes" id="UP001188597">
    <property type="component" value="Unassembled WGS sequence"/>
</dbReference>
<dbReference type="Gene3D" id="1.25.10.10">
    <property type="entry name" value="Leucine-rich Repeat Variant"/>
    <property type="match status" value="1"/>
</dbReference>
<dbReference type="AlphaFoldDB" id="A0AA88VL80"/>
<dbReference type="SUPFAM" id="SSF48371">
    <property type="entry name" value="ARM repeat"/>
    <property type="match status" value="1"/>
</dbReference>
<evidence type="ECO:0000259" key="4">
    <source>
        <dbReference type="Pfam" id="PF25772"/>
    </source>
</evidence>
<evidence type="ECO:0000313" key="6">
    <source>
        <dbReference type="Proteomes" id="UP001188597"/>
    </source>
</evidence>
<evidence type="ECO:0000313" key="5">
    <source>
        <dbReference type="EMBL" id="KAK3010162.1"/>
    </source>
</evidence>
<name>A0AA88VL80_9ASTE</name>
<dbReference type="Pfam" id="PF25772">
    <property type="entry name" value="HEAT_RRP12_N"/>
    <property type="match status" value="1"/>
</dbReference>
<feature type="domain" description="RRP12 N-terminal HEAT" evidence="4">
    <location>
        <begin position="7"/>
        <end position="284"/>
    </location>
</feature>
<comment type="similarity">
    <text evidence="1">Belongs to the RRP12 family.</text>
</comment>
<reference evidence="5" key="1">
    <citation type="submission" date="2022-12" db="EMBL/GenBank/DDBJ databases">
        <title>Draft genome assemblies for two species of Escallonia (Escalloniales).</title>
        <authorList>
            <person name="Chanderbali A."/>
            <person name="Dervinis C."/>
            <person name="Anghel I."/>
            <person name="Soltis D."/>
            <person name="Soltis P."/>
            <person name="Zapata F."/>
        </authorList>
    </citation>
    <scope>NUCLEOTIDE SEQUENCE</scope>
    <source>
        <strain evidence="5">UCBG64.0493</strain>
        <tissue evidence="5">Leaf</tissue>
    </source>
</reference>
<evidence type="ECO:0000256" key="2">
    <source>
        <dbReference type="SAM" id="MobiDB-lite"/>
    </source>
</evidence>
<dbReference type="PANTHER" id="PTHR48412:SF1">
    <property type="entry name" value="ARM REPEAT SUPERFAMILY PROTEIN"/>
    <property type="match status" value="1"/>
</dbReference>
<feature type="non-terminal residue" evidence="5">
    <location>
        <position position="1"/>
    </location>
</feature>
<dbReference type="Pfam" id="PF08161">
    <property type="entry name" value="RRP12_HEAT"/>
    <property type="match status" value="1"/>
</dbReference>
<keyword evidence="6" id="KW-1185">Reference proteome</keyword>
<dbReference type="PANTHER" id="PTHR48412">
    <property type="entry name" value="ARM REPEAT SUPERFAMILY PROTEIN"/>
    <property type="match status" value="1"/>
</dbReference>
<comment type="caution">
    <text evidence="5">The sequence shown here is derived from an EMBL/GenBank/DDBJ whole genome shotgun (WGS) entry which is preliminary data.</text>
</comment>
<dbReference type="InterPro" id="IPR016024">
    <property type="entry name" value="ARM-type_fold"/>
</dbReference>
<feature type="domain" description="RRP12 HEAT" evidence="3">
    <location>
        <begin position="357"/>
        <end position="661"/>
    </location>
</feature>
<protein>
    <recommendedName>
        <fullName evidence="7">Ribosomal RNA-processing protein 12-like conserved domain-containing protein</fullName>
    </recommendedName>
</protein>
<dbReference type="InterPro" id="IPR012978">
    <property type="entry name" value="HEAT_RRP12"/>
</dbReference>